<dbReference type="GO" id="GO:0043856">
    <property type="term" value="F:anti-sigma factor antagonist activity"/>
    <property type="evidence" value="ECO:0007669"/>
    <property type="project" value="InterPro"/>
</dbReference>
<dbReference type="PANTHER" id="PTHR33495">
    <property type="entry name" value="ANTI-SIGMA FACTOR ANTAGONIST TM_1081-RELATED-RELATED"/>
    <property type="match status" value="1"/>
</dbReference>
<dbReference type="PANTHER" id="PTHR33495:SF15">
    <property type="entry name" value="STAS DOMAIN-CONTAINING PROTEIN"/>
    <property type="match status" value="1"/>
</dbReference>
<dbReference type="OrthoDB" id="8236316at2"/>
<evidence type="ECO:0000256" key="1">
    <source>
        <dbReference type="ARBA" id="ARBA00009013"/>
    </source>
</evidence>
<keyword evidence="5" id="KW-1185">Reference proteome</keyword>
<dbReference type="Proteomes" id="UP000182983">
    <property type="component" value="Unassembled WGS sequence"/>
</dbReference>
<protein>
    <recommendedName>
        <fullName evidence="2">Anti-sigma factor antagonist</fullName>
    </recommendedName>
</protein>
<dbReference type="PROSITE" id="PS50801">
    <property type="entry name" value="STAS"/>
    <property type="match status" value="1"/>
</dbReference>
<feature type="domain" description="STAS" evidence="3">
    <location>
        <begin position="16"/>
        <end position="103"/>
    </location>
</feature>
<evidence type="ECO:0000313" key="4">
    <source>
        <dbReference type="EMBL" id="SEH35703.1"/>
    </source>
</evidence>
<dbReference type="Gene3D" id="3.30.750.24">
    <property type="entry name" value="STAS domain"/>
    <property type="match status" value="1"/>
</dbReference>
<dbReference type="InterPro" id="IPR002645">
    <property type="entry name" value="STAS_dom"/>
</dbReference>
<name>A0A1H6HNY4_MAGFU</name>
<comment type="similarity">
    <text evidence="1 2">Belongs to the anti-sigma-factor antagonist family.</text>
</comment>
<dbReference type="EMBL" id="FNWO01000006">
    <property type="protein sequence ID" value="SEH35703.1"/>
    <property type="molecule type" value="Genomic_DNA"/>
</dbReference>
<accession>A0A1H6HNY4</accession>
<dbReference type="InterPro" id="IPR036513">
    <property type="entry name" value="STAS_dom_sf"/>
</dbReference>
<proteinExistence type="inferred from homology"/>
<dbReference type="InterPro" id="IPR003658">
    <property type="entry name" value="Anti-sigma_ant"/>
</dbReference>
<dbReference type="CDD" id="cd07043">
    <property type="entry name" value="STAS_anti-anti-sigma_factors"/>
    <property type="match status" value="1"/>
</dbReference>
<gene>
    <name evidence="4" type="ORF">SAMN04244559_01829</name>
</gene>
<evidence type="ECO:0000259" key="3">
    <source>
        <dbReference type="PROSITE" id="PS50801"/>
    </source>
</evidence>
<dbReference type="NCBIfam" id="TIGR00377">
    <property type="entry name" value="ant_ant_sig"/>
    <property type="match status" value="1"/>
</dbReference>
<dbReference type="SUPFAM" id="SSF52091">
    <property type="entry name" value="SpoIIaa-like"/>
    <property type="match status" value="1"/>
</dbReference>
<dbReference type="RefSeq" id="WP_074767779.1">
    <property type="nucleotide sequence ID" value="NZ_FNWO01000006.1"/>
</dbReference>
<organism evidence="4 5">
    <name type="scientific">Magnetospirillum fulvum</name>
    <name type="common">Rhodospirillum fulvum</name>
    <dbReference type="NCBI Taxonomy" id="1082"/>
    <lineage>
        <taxon>Bacteria</taxon>
        <taxon>Pseudomonadati</taxon>
        <taxon>Pseudomonadota</taxon>
        <taxon>Alphaproteobacteria</taxon>
        <taxon>Rhodospirillales</taxon>
        <taxon>Rhodospirillaceae</taxon>
        <taxon>Magnetospirillum</taxon>
    </lineage>
</organism>
<dbReference type="AlphaFoldDB" id="A0A1H6HNY4"/>
<sequence>MDFDIEMTATGLRVILRGRLTFTQNDSFRRMLAAVLAAHRSGGGVVLDLGGVDFIDSAGLGLLLHTRDWVRRRSGTVALVGAVGQVDRMLTLARFAELFDSAA</sequence>
<evidence type="ECO:0000313" key="5">
    <source>
        <dbReference type="Proteomes" id="UP000182983"/>
    </source>
</evidence>
<dbReference type="Pfam" id="PF01740">
    <property type="entry name" value="STAS"/>
    <property type="match status" value="1"/>
</dbReference>
<evidence type="ECO:0000256" key="2">
    <source>
        <dbReference type="RuleBase" id="RU003749"/>
    </source>
</evidence>
<reference evidence="5" key="1">
    <citation type="submission" date="2016-10" db="EMBL/GenBank/DDBJ databases">
        <authorList>
            <person name="Varghese N."/>
            <person name="Submissions S."/>
        </authorList>
    </citation>
    <scope>NUCLEOTIDE SEQUENCE [LARGE SCALE GENOMIC DNA]</scope>
    <source>
        <strain evidence="5">DSM 13234</strain>
    </source>
</reference>